<feature type="compositionally biased region" description="Low complexity" evidence="1">
    <location>
        <begin position="245"/>
        <end position="262"/>
    </location>
</feature>
<evidence type="ECO:0000256" key="1">
    <source>
        <dbReference type="SAM" id="MobiDB-lite"/>
    </source>
</evidence>
<accession>A0A8W7PGP4</accession>
<reference evidence="3" key="1">
    <citation type="submission" date="2022-08" db="UniProtKB">
        <authorList>
            <consortium name="EnsemblMetazoa"/>
        </authorList>
    </citation>
    <scope>IDENTIFICATION</scope>
</reference>
<feature type="region of interest" description="Disordered" evidence="1">
    <location>
        <begin position="330"/>
        <end position="393"/>
    </location>
</feature>
<feature type="chain" id="PRO_5036454241" description="Secreted protein" evidence="2">
    <location>
        <begin position="20"/>
        <end position="475"/>
    </location>
</feature>
<proteinExistence type="predicted"/>
<protein>
    <recommendedName>
        <fullName evidence="4">Secreted protein</fullName>
    </recommendedName>
</protein>
<dbReference type="EnsemblMetazoa" id="ACOM031558-RA">
    <property type="protein sequence ID" value="ACOM031558-PA.1"/>
    <property type="gene ID" value="ACOM031558"/>
</dbReference>
<sequence>MRAACSACCSFCCCSFCSCSVGWGGRLRASSWPEKRRVCCATKPFWGASSSLILEEYRELSLVLLEPELVLVVRDAGRVLRQDERRRERLPAVDDTFVGETRVSTVVLGQLGVQLRPTGPGSCTTGMLRFWMVVYGVAGGLFTGRPGGFATGFDRAAVCECVFTKASGTFVRSSSGSGVREPLPPEPRRLSWRLSSVAVELRRLSTTAAAAVATVEARRTSSDVATLELRRLSTATTELRRELSPRSGSSGGTSRISGTTGTNGFGVRLPPTFANAEHWRSGSTGTDGCSRTMSWYTSELRSNRTSLNGVYGRSEAVASASIIESRPLGTGRSSICDAAPPARSAAGSAASGRSRSRAASPSPRRRRGTSSGGPTGSGAGSGSGCWPSRRSSASTSRRSASSWRIFVSSCSRRYASLRERIKFACSIWSAVRWIGSGGATQSACTSADCHCLGVGFGMADGGSCGGSVGGTAGSV</sequence>
<dbReference type="Proteomes" id="UP000075882">
    <property type="component" value="Unassembled WGS sequence"/>
</dbReference>
<feature type="compositionally biased region" description="Low complexity" evidence="1">
    <location>
        <begin position="338"/>
        <end position="362"/>
    </location>
</feature>
<feature type="compositionally biased region" description="Gly residues" evidence="1">
    <location>
        <begin position="370"/>
        <end position="383"/>
    </location>
</feature>
<evidence type="ECO:0000256" key="2">
    <source>
        <dbReference type="SAM" id="SignalP"/>
    </source>
</evidence>
<organism evidence="3">
    <name type="scientific">Anopheles coluzzii</name>
    <name type="common">African malaria mosquito</name>
    <dbReference type="NCBI Taxonomy" id="1518534"/>
    <lineage>
        <taxon>Eukaryota</taxon>
        <taxon>Metazoa</taxon>
        <taxon>Ecdysozoa</taxon>
        <taxon>Arthropoda</taxon>
        <taxon>Hexapoda</taxon>
        <taxon>Insecta</taxon>
        <taxon>Pterygota</taxon>
        <taxon>Neoptera</taxon>
        <taxon>Endopterygota</taxon>
        <taxon>Diptera</taxon>
        <taxon>Nematocera</taxon>
        <taxon>Culicoidea</taxon>
        <taxon>Culicidae</taxon>
        <taxon>Anophelinae</taxon>
        <taxon>Anopheles</taxon>
    </lineage>
</organism>
<feature type="signal peptide" evidence="2">
    <location>
        <begin position="1"/>
        <end position="19"/>
    </location>
</feature>
<dbReference type="AlphaFoldDB" id="A0A8W7PGP4"/>
<dbReference type="PROSITE" id="PS51257">
    <property type="entry name" value="PROKAR_LIPOPROTEIN"/>
    <property type="match status" value="1"/>
</dbReference>
<evidence type="ECO:0000313" key="3">
    <source>
        <dbReference type="EnsemblMetazoa" id="ACOM031558-PA.1"/>
    </source>
</evidence>
<evidence type="ECO:0008006" key="4">
    <source>
        <dbReference type="Google" id="ProtNLM"/>
    </source>
</evidence>
<feature type="region of interest" description="Disordered" evidence="1">
    <location>
        <begin position="236"/>
        <end position="270"/>
    </location>
</feature>
<name>A0A8W7PGP4_ANOCL</name>
<keyword evidence="2" id="KW-0732">Signal</keyword>